<dbReference type="GO" id="GO:0046872">
    <property type="term" value="F:metal ion binding"/>
    <property type="evidence" value="ECO:0007669"/>
    <property type="project" value="UniProtKB-KW"/>
</dbReference>
<comment type="function">
    <text evidence="11">Acts as a transcriptional regulator. Probably redox-responsive. The apo- but not holo-form probably binds DNA.</text>
</comment>
<dbReference type="HAMAP" id="MF_01479">
    <property type="entry name" value="WhiB"/>
    <property type="match status" value="1"/>
</dbReference>
<keyword evidence="8 11" id="KW-0238">DNA-binding</keyword>
<dbReference type="PROSITE" id="PS51674">
    <property type="entry name" value="4FE4S_WBL"/>
    <property type="match status" value="1"/>
</dbReference>
<feature type="binding site" evidence="11">
    <location>
        <position position="23"/>
    </location>
    <ligand>
        <name>[4Fe-4S] cluster</name>
        <dbReference type="ChEBI" id="CHEBI:49883"/>
    </ligand>
</feature>
<evidence type="ECO:0000256" key="5">
    <source>
        <dbReference type="ARBA" id="ARBA00023004"/>
    </source>
</evidence>
<feature type="binding site" evidence="11">
    <location>
        <position position="56"/>
    </location>
    <ligand>
        <name>[4Fe-4S] cluster</name>
        <dbReference type="ChEBI" id="CHEBI:49883"/>
    </ligand>
</feature>
<evidence type="ECO:0000256" key="6">
    <source>
        <dbReference type="ARBA" id="ARBA00023014"/>
    </source>
</evidence>
<evidence type="ECO:0000256" key="1">
    <source>
        <dbReference type="ARBA" id="ARBA00004496"/>
    </source>
</evidence>
<dbReference type="PANTHER" id="PTHR38839">
    <property type="entry name" value="TRANSCRIPTIONAL REGULATOR WHID-RELATED"/>
    <property type="match status" value="1"/>
</dbReference>
<dbReference type="Pfam" id="PF02467">
    <property type="entry name" value="Whib"/>
    <property type="match status" value="1"/>
</dbReference>
<sequence length="93" mass="10479">MASIKRLPRPLLSTYEWQIEGACRSTDPEEFFPGDAERGNKRLNREQRAKALCATCPVLQQCFDHAMAVQEPYGVWGGTTPEDREALRRGVAV</sequence>
<gene>
    <name evidence="11" type="primary">whiB</name>
    <name evidence="13" type="ORF">ABEG17_06095</name>
</gene>
<comment type="cofactor">
    <cofactor evidence="11">
        <name>[4Fe-4S] cluster</name>
        <dbReference type="ChEBI" id="CHEBI:49883"/>
    </cofactor>
    <text evidence="11">Binds 1 [4Fe-4S] cluster per subunit. Following nitrosylation of the [4Fe-4S] cluster binds 1 [4Fe-8(NO)] cluster per subunit.</text>
</comment>
<dbReference type="GO" id="GO:0045892">
    <property type="term" value="P:negative regulation of DNA-templated transcription"/>
    <property type="evidence" value="ECO:0007669"/>
    <property type="project" value="TreeGrafter"/>
</dbReference>
<reference evidence="13" key="1">
    <citation type="submission" date="2024-05" db="EMBL/GenBank/DDBJ databases">
        <authorList>
            <person name="Kim S."/>
            <person name="Heo J."/>
            <person name="Choi H."/>
            <person name="Choi Y."/>
            <person name="Kwon S.-W."/>
            <person name="Kim Y."/>
        </authorList>
    </citation>
    <scope>NUCLEOTIDE SEQUENCE</scope>
    <source>
        <strain evidence="13">KACC 23699</strain>
    </source>
</reference>
<dbReference type="GO" id="GO:0051539">
    <property type="term" value="F:4 iron, 4 sulfur cluster binding"/>
    <property type="evidence" value="ECO:0007669"/>
    <property type="project" value="UniProtKB-UniRule"/>
</dbReference>
<evidence type="ECO:0000259" key="12">
    <source>
        <dbReference type="PROSITE" id="PS51674"/>
    </source>
</evidence>
<dbReference type="AlphaFoldDB" id="A0AAU7JXA0"/>
<dbReference type="InterPro" id="IPR034768">
    <property type="entry name" value="4FE4S_WBL"/>
</dbReference>
<evidence type="ECO:0000256" key="2">
    <source>
        <dbReference type="ARBA" id="ARBA00006597"/>
    </source>
</evidence>
<organism evidence="13">
    <name type="scientific">Pedococcus sp. KACC 23699</name>
    <dbReference type="NCBI Taxonomy" id="3149228"/>
    <lineage>
        <taxon>Bacteria</taxon>
        <taxon>Bacillati</taxon>
        <taxon>Actinomycetota</taxon>
        <taxon>Actinomycetes</taxon>
        <taxon>Micrococcales</taxon>
        <taxon>Intrasporangiaceae</taxon>
        <taxon>Pedococcus</taxon>
    </lineage>
</organism>
<accession>A0AAU7JXA0</accession>
<dbReference type="GO" id="GO:0005737">
    <property type="term" value="C:cytoplasm"/>
    <property type="evidence" value="ECO:0007669"/>
    <property type="project" value="UniProtKB-SubCell"/>
</dbReference>
<evidence type="ECO:0000256" key="8">
    <source>
        <dbReference type="ARBA" id="ARBA00023125"/>
    </source>
</evidence>
<feature type="binding site" evidence="11">
    <location>
        <position position="53"/>
    </location>
    <ligand>
        <name>[4Fe-4S] cluster</name>
        <dbReference type="ChEBI" id="CHEBI:49883"/>
    </ligand>
</feature>
<dbReference type="GO" id="GO:0045454">
    <property type="term" value="P:cell redox homeostasis"/>
    <property type="evidence" value="ECO:0007669"/>
    <property type="project" value="TreeGrafter"/>
</dbReference>
<comment type="PTM">
    <text evidence="11">Upon Fe-S cluster removal intramolecular disulfide bonds are formed.</text>
</comment>
<evidence type="ECO:0000313" key="13">
    <source>
        <dbReference type="EMBL" id="XBO44907.1"/>
    </source>
</evidence>
<name>A0AAU7JXA0_9MICO</name>
<comment type="subcellular location">
    <subcellularLocation>
        <location evidence="1 11">Cytoplasm</location>
    </subcellularLocation>
</comment>
<proteinExistence type="inferred from homology"/>
<comment type="PTM">
    <text evidence="11">The Fe-S cluster can be nitrosylated by nitric oxide (NO).</text>
</comment>
<dbReference type="InterPro" id="IPR003482">
    <property type="entry name" value="Whib"/>
</dbReference>
<evidence type="ECO:0000256" key="3">
    <source>
        <dbReference type="ARBA" id="ARBA00022485"/>
    </source>
</evidence>
<evidence type="ECO:0000256" key="7">
    <source>
        <dbReference type="ARBA" id="ARBA00023015"/>
    </source>
</evidence>
<comment type="similarity">
    <text evidence="2 11">Belongs to the WhiB family.</text>
</comment>
<dbReference type="EMBL" id="CP157483">
    <property type="protein sequence ID" value="XBO44907.1"/>
    <property type="molecule type" value="Genomic_DNA"/>
</dbReference>
<keyword evidence="3 11" id="KW-0004">4Fe-4S</keyword>
<protein>
    <recommendedName>
        <fullName evidence="11">Transcriptional regulator WhiB</fullName>
    </recommendedName>
</protein>
<keyword evidence="7 11" id="KW-0805">Transcription regulation</keyword>
<evidence type="ECO:0000256" key="9">
    <source>
        <dbReference type="ARBA" id="ARBA00023157"/>
    </source>
</evidence>
<dbReference type="GO" id="GO:0035731">
    <property type="term" value="F:dinitrosyl-iron complex binding"/>
    <property type="evidence" value="ECO:0007669"/>
    <property type="project" value="UniProtKB-UniRule"/>
</dbReference>
<dbReference type="GO" id="GO:0047134">
    <property type="term" value="F:protein-disulfide reductase [NAD(P)H] activity"/>
    <property type="evidence" value="ECO:0007669"/>
    <property type="project" value="TreeGrafter"/>
</dbReference>
<keyword evidence="4 11" id="KW-0479">Metal-binding</keyword>
<feature type="binding site" evidence="11">
    <location>
        <position position="62"/>
    </location>
    <ligand>
        <name>[4Fe-4S] cluster</name>
        <dbReference type="ChEBI" id="CHEBI:49883"/>
    </ligand>
</feature>
<keyword evidence="9 11" id="KW-1015">Disulfide bond</keyword>
<evidence type="ECO:0000256" key="4">
    <source>
        <dbReference type="ARBA" id="ARBA00022723"/>
    </source>
</evidence>
<dbReference type="RefSeq" id="WP_406832393.1">
    <property type="nucleotide sequence ID" value="NZ_CP157483.1"/>
</dbReference>
<feature type="domain" description="4Fe-4S Wbl-type" evidence="12">
    <location>
        <begin position="22"/>
        <end position="86"/>
    </location>
</feature>
<dbReference type="GO" id="GO:0003677">
    <property type="term" value="F:DNA binding"/>
    <property type="evidence" value="ECO:0007669"/>
    <property type="project" value="UniProtKB-UniRule"/>
</dbReference>
<evidence type="ECO:0000256" key="11">
    <source>
        <dbReference type="HAMAP-Rule" id="MF_01479"/>
    </source>
</evidence>
<keyword evidence="5 11" id="KW-0408">Iron</keyword>
<evidence type="ECO:0000256" key="10">
    <source>
        <dbReference type="ARBA" id="ARBA00023163"/>
    </source>
</evidence>
<keyword evidence="11" id="KW-0963">Cytoplasm</keyword>
<keyword evidence="6 11" id="KW-0411">Iron-sulfur</keyword>
<keyword evidence="10 11" id="KW-0804">Transcription</keyword>